<dbReference type="AlphaFoldDB" id="A0A0N4W774"/>
<accession>A0A0N4W774</accession>
<proteinExistence type="predicted"/>
<organism evidence="1">
    <name type="scientific">Haemonchus placei</name>
    <name type="common">Barber's pole worm</name>
    <dbReference type="NCBI Taxonomy" id="6290"/>
    <lineage>
        <taxon>Eukaryota</taxon>
        <taxon>Metazoa</taxon>
        <taxon>Ecdysozoa</taxon>
        <taxon>Nematoda</taxon>
        <taxon>Chromadorea</taxon>
        <taxon>Rhabditida</taxon>
        <taxon>Rhabditina</taxon>
        <taxon>Rhabditomorpha</taxon>
        <taxon>Strongyloidea</taxon>
        <taxon>Trichostrongylidae</taxon>
        <taxon>Haemonchus</taxon>
    </lineage>
</organism>
<protein>
    <submittedName>
        <fullName evidence="1">CCHC-type domain-containing protein</fullName>
    </submittedName>
</protein>
<sequence>MATLDPEEIEKRLKRDRVIIIKRPEQRPNPNIRQYEQRREELKKLAAERKHRIYMEKDLRDFPYRKEIFSPNMKKDLACAFCDVEGEHFSDSCPR</sequence>
<reference evidence="1" key="1">
    <citation type="submission" date="2017-02" db="UniProtKB">
        <authorList>
            <consortium name="WormBaseParasite"/>
        </authorList>
    </citation>
    <scope>IDENTIFICATION</scope>
</reference>
<evidence type="ECO:0000313" key="1">
    <source>
        <dbReference type="WBParaSite" id="HPLM_0000596101-mRNA-1"/>
    </source>
</evidence>
<dbReference type="WBParaSite" id="HPLM_0000596101-mRNA-1">
    <property type="protein sequence ID" value="HPLM_0000596101-mRNA-1"/>
    <property type="gene ID" value="HPLM_0000596101"/>
</dbReference>
<name>A0A0N4W774_HAEPC</name>